<proteinExistence type="predicted"/>
<dbReference type="Gene3D" id="3.90.1640.30">
    <property type="match status" value="1"/>
</dbReference>
<evidence type="ECO:0000259" key="1">
    <source>
        <dbReference type="Pfam" id="PF01368"/>
    </source>
</evidence>
<reference evidence="2 3" key="1">
    <citation type="submission" date="2020-08" db="EMBL/GenBank/DDBJ databases">
        <authorList>
            <person name="Canfield G.S."/>
            <person name="Duerkop B.A."/>
        </authorList>
    </citation>
    <scope>NUCLEOTIDE SEQUENCE [LARGE SCALE GENOMIC DNA]</scope>
</reference>
<keyword evidence="2" id="KW-0540">Nuclease</keyword>
<sequence>MFSFVEKEKFEVRSNHFVEDILSNAGIESPEMFLNGKQYSDEIETTPECLFGMTEAVIMVKDAIKNYRSIGILVDDDADGMTSSAIIYKALKHYKARYLTTIFHDQKGHGLSGEIDKIKKGDYDLIIVPDAGSNDFYEHEMLLKEGKQLIILDHHEMDKPEKMLDLKEKYKGNYVLVNNQLEYNTETNKNFVGAGMAYKFVQAYDNYEGDNFAEQVLDLVAVGQTGDASDISDYEIQYLVRLGLDNIKNGLLKEALNSRIEKGQKLAPVNLSFDIIPFINAVTRVGTLEEKEELIKGLIGHYPTDGLIEVEKRRKNKETGKFEKRKELWSPYAILMDSLSKIKNRQNKEVDKILKLIKNPFLDGVVIAEIKKDEIAYRSITGLIANKLVSKYNMPALVLVENEDGTYSGSARGYEKKFTSFRQWCLDTGKFDLAQGHDNAFGVIIKNEKLEELKKWLTCYDLHDENIVYEVNKLYEGETNLDEVRLINDHAWMFGGRLQTPKFGYKDLIITRNCVSQRGSVVTFFNQGLEFIMYKQEPGIIDEFMSTMGFEQEIVVNLVGRPSRSEWTGRIKEQIVLDDFSMMPLSKTNVQKKQEKTWKDEDEELEF</sequence>
<accession>A0A7L7SQJ6</accession>
<gene>
    <name evidence="2" type="ORF">phi9183_ORF035</name>
</gene>
<protein>
    <submittedName>
        <fullName evidence="2">Single-stranded-DNA-specific exonuclease</fullName>
    </submittedName>
</protein>
<dbReference type="PANTHER" id="PTHR30255">
    <property type="entry name" value="SINGLE-STRANDED-DNA-SPECIFIC EXONUCLEASE RECJ"/>
    <property type="match status" value="1"/>
</dbReference>
<dbReference type="Pfam" id="PF01368">
    <property type="entry name" value="DHH"/>
    <property type="match status" value="1"/>
</dbReference>
<name>A0A7L7SQJ6_9CAUD</name>
<keyword evidence="2" id="KW-0378">Hydrolase</keyword>
<dbReference type="PANTHER" id="PTHR30255:SF2">
    <property type="entry name" value="SINGLE-STRANDED-DNA-SPECIFIC EXONUCLEASE RECJ"/>
    <property type="match status" value="1"/>
</dbReference>
<evidence type="ECO:0000313" key="2">
    <source>
        <dbReference type="EMBL" id="QOC57528.1"/>
    </source>
</evidence>
<keyword evidence="2" id="KW-0269">Exonuclease</keyword>
<keyword evidence="3" id="KW-1185">Reference proteome</keyword>
<dbReference type="InterPro" id="IPR051673">
    <property type="entry name" value="SSDNA_exonuclease_RecJ"/>
</dbReference>
<dbReference type="GO" id="GO:0004527">
    <property type="term" value="F:exonuclease activity"/>
    <property type="evidence" value="ECO:0007669"/>
    <property type="project" value="UniProtKB-KW"/>
</dbReference>
<dbReference type="Gene3D" id="3.10.310.30">
    <property type="match status" value="1"/>
</dbReference>
<evidence type="ECO:0000313" key="3">
    <source>
        <dbReference type="Proteomes" id="UP000516647"/>
    </source>
</evidence>
<dbReference type="InterPro" id="IPR038763">
    <property type="entry name" value="DHH_sf"/>
</dbReference>
<dbReference type="SUPFAM" id="SSF64182">
    <property type="entry name" value="DHH phosphoesterases"/>
    <property type="match status" value="1"/>
</dbReference>
<dbReference type="Proteomes" id="UP000516647">
    <property type="component" value="Segment"/>
</dbReference>
<dbReference type="EMBL" id="MT939241">
    <property type="protein sequence ID" value="QOC57528.1"/>
    <property type="molecule type" value="Genomic_DNA"/>
</dbReference>
<feature type="domain" description="DDH" evidence="1">
    <location>
        <begin position="70"/>
        <end position="223"/>
    </location>
</feature>
<dbReference type="InterPro" id="IPR001667">
    <property type="entry name" value="DDH_dom"/>
</dbReference>
<organism evidence="2 3">
    <name type="scientific">Enterococcus phage 9183</name>
    <dbReference type="NCBI Taxonomy" id="2763102"/>
    <lineage>
        <taxon>Viruses</taxon>
        <taxon>Duplodnaviria</taxon>
        <taxon>Heunggongvirae</taxon>
        <taxon>Uroviricota</taxon>
        <taxon>Caudoviricetes</taxon>
        <taxon>Andrewesvirinae</taxon>
        <taxon>Denvervirus</taxon>
        <taxon>Denvervirus dv9183</taxon>
    </lineage>
</organism>